<keyword evidence="1" id="KW-1133">Transmembrane helix</keyword>
<keyword evidence="1" id="KW-0472">Membrane</keyword>
<dbReference type="Proteomes" id="UP000069850">
    <property type="component" value="Chromosome 1"/>
</dbReference>
<evidence type="ECO:0000313" key="2">
    <source>
        <dbReference type="EMBL" id="CVK32083.1"/>
    </source>
</evidence>
<name>A0A0X3BJ97_9EURY</name>
<dbReference type="EMBL" id="LT158599">
    <property type="protein sequence ID" value="CVK32083.1"/>
    <property type="molecule type" value="Genomic_DNA"/>
</dbReference>
<dbReference type="GeneID" id="27136862"/>
<dbReference type="RefSeq" id="WP_062262221.1">
    <property type="nucleotide sequence ID" value="NZ_LT158599.1"/>
</dbReference>
<dbReference type="OrthoDB" id="107460at2157"/>
<gene>
    <name evidence="2" type="ORF">MMAB1_0869</name>
</gene>
<protein>
    <submittedName>
        <fullName evidence="2">Uncharacterized protein</fullName>
    </submittedName>
</protein>
<evidence type="ECO:0000256" key="1">
    <source>
        <dbReference type="SAM" id="Phobius"/>
    </source>
</evidence>
<organism evidence="2 3">
    <name type="scientific">Methanoculleus bourgensis</name>
    <dbReference type="NCBI Taxonomy" id="83986"/>
    <lineage>
        <taxon>Archaea</taxon>
        <taxon>Methanobacteriati</taxon>
        <taxon>Methanobacteriota</taxon>
        <taxon>Stenosarchaea group</taxon>
        <taxon>Methanomicrobia</taxon>
        <taxon>Methanomicrobiales</taxon>
        <taxon>Methanomicrobiaceae</taxon>
        <taxon>Methanoculleus</taxon>
    </lineage>
</organism>
<sequence>MKANISRWIILLLALVCAVQVVSAFEIKTQTISPASGALEPDQRVTARYVLSYDMITTADPSDETFEISTGLQNPSWDFTVYRDGVAINNPKGMGTHPRVLTEYEIAYGDQDVELDIQMSGTVPTSASGKILVIKIEHLRDKDVKDTHSVTRDVVSVTQIGSSLSLQQQNLKDLKADMDEKAGQGVDISAVQTKYDAANQALTSAASASPSQAAGYISTATKNIDEAKSLLDKAWAEKEVSNAAATIESLDGRINYFVENRSMGGDPRVVSIVTKRESAVQFYSQAKDNLNANNYPLARSKATEGLKKANEALSDADALRDEIGEGFSLGGNLLLYVGIGVIVVLAIVGVVIYRKKTRWDELG</sequence>
<dbReference type="AlphaFoldDB" id="A0A0X3BJ97"/>
<proteinExistence type="predicted"/>
<feature type="transmembrane region" description="Helical" evidence="1">
    <location>
        <begin position="333"/>
        <end position="353"/>
    </location>
</feature>
<evidence type="ECO:0000313" key="3">
    <source>
        <dbReference type="Proteomes" id="UP000069850"/>
    </source>
</evidence>
<accession>A0A0X3BJ97</accession>
<reference evidence="2 3" key="1">
    <citation type="submission" date="2016-01" db="EMBL/GenBank/DDBJ databases">
        <authorList>
            <person name="Manzoor S."/>
        </authorList>
    </citation>
    <scope>NUCLEOTIDE SEQUENCE [LARGE SCALE GENOMIC DNA]</scope>
    <source>
        <strain evidence="2">Methanoculleus sp MAB1</strain>
    </source>
</reference>
<dbReference type="KEGG" id="mema:MMAB1_0869"/>
<keyword evidence="1" id="KW-0812">Transmembrane</keyword>